<keyword evidence="3" id="KW-1185">Reference proteome</keyword>
<dbReference type="Proteomes" id="UP001499951">
    <property type="component" value="Unassembled WGS sequence"/>
</dbReference>
<evidence type="ECO:0000256" key="1">
    <source>
        <dbReference type="SAM" id="SignalP"/>
    </source>
</evidence>
<feature type="chain" id="PRO_5047397127" evidence="1">
    <location>
        <begin position="20"/>
        <end position="294"/>
    </location>
</feature>
<sequence length="294" mass="32168">MNRMIVAALFAAVAVCANAETTDETLLVPPYPAATPWKNITDKSNALMLMREWIPADQTEDDIKDILTEQHFFKGQMTPADFVKGMFQRVRGQCESLRANGPVERIDNGFAVAYAQLYCSHQKGTDKDIDIFLKAIAGTKAFYVVQYEIRRPADKNRVGGVIEFSGDQLEAVKAMMARQGNANKYLSEQVKLCAAIDAKGVCLPGTVTEPPKPVAAPGGMRRLADDASADYGFTAGKSTADEVRKKFGKPITENHNPDGRFVLMFDAPEGKGRMLGCLFDSAGVLTAIRRYGTE</sequence>
<accession>A0ABP3QBF6</accession>
<gene>
    <name evidence="2" type="ORF">GCM10008942_39220</name>
</gene>
<organism evidence="2 3">
    <name type="scientific">Rhizomicrobium electricum</name>
    <dbReference type="NCBI Taxonomy" id="480070"/>
    <lineage>
        <taxon>Bacteria</taxon>
        <taxon>Pseudomonadati</taxon>
        <taxon>Pseudomonadota</taxon>
        <taxon>Alphaproteobacteria</taxon>
        <taxon>Micropepsales</taxon>
        <taxon>Micropepsaceae</taxon>
        <taxon>Rhizomicrobium</taxon>
    </lineage>
</organism>
<keyword evidence="1" id="KW-0732">Signal</keyword>
<name>A0ABP3QBF6_9PROT</name>
<dbReference type="EMBL" id="BAAADD010000012">
    <property type="protein sequence ID" value="GAA0586377.1"/>
    <property type="molecule type" value="Genomic_DNA"/>
</dbReference>
<evidence type="ECO:0000313" key="2">
    <source>
        <dbReference type="EMBL" id="GAA0586377.1"/>
    </source>
</evidence>
<evidence type="ECO:0000313" key="3">
    <source>
        <dbReference type="Proteomes" id="UP001499951"/>
    </source>
</evidence>
<comment type="caution">
    <text evidence="2">The sequence shown here is derived from an EMBL/GenBank/DDBJ whole genome shotgun (WGS) entry which is preliminary data.</text>
</comment>
<dbReference type="RefSeq" id="WP_166937264.1">
    <property type="nucleotide sequence ID" value="NZ_BAAADD010000012.1"/>
</dbReference>
<protein>
    <submittedName>
        <fullName evidence="2">Uncharacterized protein</fullName>
    </submittedName>
</protein>
<reference evidence="3" key="1">
    <citation type="journal article" date="2019" name="Int. J. Syst. Evol. Microbiol.">
        <title>The Global Catalogue of Microorganisms (GCM) 10K type strain sequencing project: providing services to taxonomists for standard genome sequencing and annotation.</title>
        <authorList>
            <consortium name="The Broad Institute Genomics Platform"/>
            <consortium name="The Broad Institute Genome Sequencing Center for Infectious Disease"/>
            <person name="Wu L."/>
            <person name="Ma J."/>
        </authorList>
    </citation>
    <scope>NUCLEOTIDE SEQUENCE [LARGE SCALE GENOMIC DNA]</scope>
    <source>
        <strain evidence="3">JCM 15089</strain>
    </source>
</reference>
<feature type="signal peptide" evidence="1">
    <location>
        <begin position="1"/>
        <end position="19"/>
    </location>
</feature>
<proteinExistence type="predicted"/>